<dbReference type="EMBL" id="CP000471">
    <property type="protein sequence ID" value="ABK42820.1"/>
    <property type="molecule type" value="Genomic_DNA"/>
</dbReference>
<dbReference type="SUPFAM" id="SSF48452">
    <property type="entry name" value="TPR-like"/>
    <property type="match status" value="1"/>
</dbReference>
<keyword evidence="5" id="KW-0808">Transferase</keyword>
<gene>
    <name evidence="10" type="ordered locus">Mmc1_0293</name>
</gene>
<dbReference type="PANTHER" id="PTHR44835:SF1">
    <property type="entry name" value="PROTEIN O-GLCNAC TRANSFERASE"/>
    <property type="match status" value="1"/>
</dbReference>
<dbReference type="PANTHER" id="PTHR44835">
    <property type="entry name" value="UDP-N-ACETYLGLUCOSAMINE--PEPTIDE N-ACETYLGLUCOSAMINYLTRANSFERASE SPINDLY-RELATED"/>
    <property type="match status" value="1"/>
</dbReference>
<keyword evidence="6" id="KW-0677">Repeat</keyword>
<name>A0L4C7_MAGMM</name>
<dbReference type="STRING" id="156889.Mmc1_0293"/>
<dbReference type="Proteomes" id="UP000002586">
    <property type="component" value="Chromosome"/>
</dbReference>
<dbReference type="eggNOG" id="COG3914">
    <property type="taxonomic scope" value="Bacteria"/>
</dbReference>
<evidence type="ECO:0000256" key="7">
    <source>
        <dbReference type="ARBA" id="ARBA00022803"/>
    </source>
</evidence>
<dbReference type="Gene3D" id="3.40.50.11380">
    <property type="match status" value="1"/>
</dbReference>
<dbReference type="eggNOG" id="COG0457">
    <property type="taxonomic scope" value="Bacteria"/>
</dbReference>
<evidence type="ECO:0000256" key="3">
    <source>
        <dbReference type="ARBA" id="ARBA00011970"/>
    </source>
</evidence>
<feature type="repeat" description="TPR" evidence="8">
    <location>
        <begin position="42"/>
        <end position="75"/>
    </location>
</feature>
<comment type="similarity">
    <text evidence="2">Belongs to the glycosyltransferase 41 family. O-GlcNAc transferase subfamily.</text>
</comment>
<evidence type="ECO:0000256" key="6">
    <source>
        <dbReference type="ARBA" id="ARBA00022737"/>
    </source>
</evidence>
<proteinExistence type="inferred from homology"/>
<dbReference type="Gene3D" id="1.25.40.10">
    <property type="entry name" value="Tetratricopeptide repeat domain"/>
    <property type="match status" value="3"/>
</dbReference>
<dbReference type="EC" id="2.4.1.255" evidence="3"/>
<keyword evidence="4" id="KW-0328">Glycosyltransferase</keyword>
<evidence type="ECO:0000256" key="2">
    <source>
        <dbReference type="ARBA" id="ARBA00005386"/>
    </source>
</evidence>
<dbReference type="KEGG" id="mgm:Mmc1_0293"/>
<feature type="repeat" description="TPR" evidence="8">
    <location>
        <begin position="243"/>
        <end position="276"/>
    </location>
</feature>
<reference evidence="11" key="1">
    <citation type="journal article" date="2009" name="Appl. Environ. Microbiol.">
        <title>Complete genome sequence of the chemolithoautotrophic marine magnetotactic coccus strain MC-1.</title>
        <authorList>
            <person name="Schubbe S."/>
            <person name="Williams T.J."/>
            <person name="Xie G."/>
            <person name="Kiss H.E."/>
            <person name="Brettin T.S."/>
            <person name="Martinez D."/>
            <person name="Ross C.A."/>
            <person name="Schuler D."/>
            <person name="Cox B.L."/>
            <person name="Nealson K.H."/>
            <person name="Bazylinski D.A."/>
        </authorList>
    </citation>
    <scope>NUCLEOTIDE SEQUENCE [LARGE SCALE GENOMIC DNA]</scope>
    <source>
        <strain evidence="11">ATCC BAA-1437 / JCM 17883 / MC-1</strain>
    </source>
</reference>
<dbReference type="Pfam" id="PF13844">
    <property type="entry name" value="Glyco_transf_41"/>
    <property type="match status" value="2"/>
</dbReference>
<protein>
    <recommendedName>
        <fullName evidence="3">protein O-GlcNAc transferase</fullName>
        <ecNumber evidence="3">2.4.1.255</ecNumber>
    </recommendedName>
</protein>
<keyword evidence="11" id="KW-1185">Reference proteome</keyword>
<dbReference type="Pfam" id="PF14559">
    <property type="entry name" value="TPR_19"/>
    <property type="match status" value="3"/>
</dbReference>
<dbReference type="InterPro" id="IPR029489">
    <property type="entry name" value="OGT/SEC/SPY_C"/>
</dbReference>
<evidence type="ECO:0000256" key="5">
    <source>
        <dbReference type="ARBA" id="ARBA00022679"/>
    </source>
</evidence>
<dbReference type="InterPro" id="IPR011990">
    <property type="entry name" value="TPR-like_helical_dom_sf"/>
</dbReference>
<evidence type="ECO:0000259" key="9">
    <source>
        <dbReference type="Pfam" id="PF13844"/>
    </source>
</evidence>
<comment type="pathway">
    <text evidence="1">Protein modification; protein glycosylation.</text>
</comment>
<reference evidence="10 11" key="2">
    <citation type="journal article" date="2012" name="Int. J. Syst. Evol. Microbiol.">
        <title>Magnetococcus marinus gen. nov., sp. nov., a marine, magnetotactic bacterium that represents a novel lineage (Magnetococcaceae fam. nov.; Magnetococcales ord. nov.) at the base of the Alphaproteobacteria.</title>
        <authorList>
            <person name="Bazylinski D.A."/>
            <person name="Williams T.J."/>
            <person name="Lefevre C.T."/>
            <person name="Berg R.J."/>
            <person name="Zhang C.L."/>
            <person name="Bowser S.S."/>
            <person name="Dean A.J."/>
            <person name="Beveridge T.J."/>
        </authorList>
    </citation>
    <scope>NUCLEOTIDE SEQUENCE [LARGE SCALE GENOMIC DNA]</scope>
    <source>
        <strain evidence="11">ATCC BAA-1437 / JCM 17883 / MC-1</strain>
    </source>
</reference>
<feature type="repeat" description="TPR" evidence="8">
    <location>
        <begin position="344"/>
        <end position="377"/>
    </location>
</feature>
<dbReference type="AlphaFoldDB" id="A0L4C7"/>
<dbReference type="SUPFAM" id="SSF53756">
    <property type="entry name" value="UDP-Glycosyltransferase/glycogen phosphorylase"/>
    <property type="match status" value="1"/>
</dbReference>
<keyword evidence="7 8" id="KW-0802">TPR repeat</keyword>
<feature type="domain" description="O-GlcNAc transferase C-terminal" evidence="9">
    <location>
        <begin position="416"/>
        <end position="574"/>
    </location>
</feature>
<dbReference type="Pfam" id="PF13181">
    <property type="entry name" value="TPR_8"/>
    <property type="match status" value="1"/>
</dbReference>
<dbReference type="PROSITE" id="PS50005">
    <property type="entry name" value="TPR"/>
    <property type="match status" value="3"/>
</dbReference>
<organism evidence="10 11">
    <name type="scientific">Magnetococcus marinus (strain ATCC BAA-1437 / JCM 17883 / MC-1)</name>
    <dbReference type="NCBI Taxonomy" id="156889"/>
    <lineage>
        <taxon>Bacteria</taxon>
        <taxon>Pseudomonadati</taxon>
        <taxon>Pseudomonadota</taxon>
        <taxon>Magnetococcia</taxon>
        <taxon>Magnetococcales</taxon>
        <taxon>Magnetococcaceae</taxon>
        <taxon>Magnetococcus</taxon>
    </lineage>
</organism>
<accession>A0L4C7</accession>
<dbReference type="InterPro" id="IPR019734">
    <property type="entry name" value="TPR_rpt"/>
</dbReference>
<dbReference type="Gene3D" id="3.40.50.2000">
    <property type="entry name" value="Glycogen Phosphorylase B"/>
    <property type="match status" value="1"/>
</dbReference>
<dbReference type="CAZy" id="GT41">
    <property type="family name" value="Glycosyltransferase Family 41"/>
</dbReference>
<dbReference type="GO" id="GO:0097363">
    <property type="term" value="F:protein O-acetylglucosaminyltransferase activity"/>
    <property type="evidence" value="ECO:0007669"/>
    <property type="project" value="UniProtKB-EC"/>
</dbReference>
<evidence type="ECO:0000256" key="8">
    <source>
        <dbReference type="PROSITE-ProRule" id="PRU00339"/>
    </source>
</evidence>
<evidence type="ECO:0000256" key="4">
    <source>
        <dbReference type="ARBA" id="ARBA00022676"/>
    </source>
</evidence>
<evidence type="ECO:0000313" key="11">
    <source>
        <dbReference type="Proteomes" id="UP000002586"/>
    </source>
</evidence>
<evidence type="ECO:0000256" key="1">
    <source>
        <dbReference type="ARBA" id="ARBA00004922"/>
    </source>
</evidence>
<evidence type="ECO:0000313" key="10">
    <source>
        <dbReference type="EMBL" id="ABK42820.1"/>
    </source>
</evidence>
<feature type="domain" description="O-GlcNAc transferase C-terminal" evidence="9">
    <location>
        <begin position="592"/>
        <end position="772"/>
    </location>
</feature>
<dbReference type="InterPro" id="IPR051939">
    <property type="entry name" value="Glycosyltr_41/O-GlcNAc_trsf"/>
</dbReference>
<dbReference type="SMART" id="SM00028">
    <property type="entry name" value="TPR"/>
    <property type="match status" value="7"/>
</dbReference>
<dbReference type="HOGENOM" id="CLU_001721_4_0_5"/>
<sequence length="789" mass="88648">MTVQNPSSVPAFTQAMHHLQQGQTAQAMVLFQDVPAGDPGFVTAQLNLGIHAHYQQQWQEAEQYYKGVLALAPQHPQCQQQLFILYKTLQREQPAQQLMQHLLAATHGDPLLWQQWAETLAHYGEVNGALSCWAHAYRLQPDNPQPLRAMAQRLEQQGRIQEATEQLQQLAQMLPEDLDLLLHLVGLLKQIGKHTAAEAYLRQRLVEHPQSQPLRFALANLLMDQGNLAEAETLFRQNLPDHLLSQLNLGVIYGRQGRYTEALHLFRHANAVTPNHLFTGYNLAVLCLQIGQLDEAQALLEQAIAHHPQQVALRNTLGQVYARQLKFTQAIQCFHAALQQQPQCESYLQLGTLYRNSAQLAEAKQCNDQAVLLDPENLEARTHQLFLAHYLPDAHQAQMLAQARAFGQLVAGRAKPFAHAVPASPPKPLRVGLVSPDLRGHPVGYFLESIVHAMDGQRIMLCAYNSGPPGDALTQRLQSRMAHWRDIEFMSDAQVAQLIRQDGIDILVDLAGHTAKNRLALFAWKPAPIQVTWLGYSATTGVSQIDYIMGDPYTLRAHEAAHYVEKMWQLPHSHLCFTPPDLELEVNALPALQQGFVTFGCFNKLTKINDEVLSCWAEILQRLPSSRLYLKQGIYANAEVAQQLYARFQALGIGAERLILEGGSDREGYFRCYHRVDMALDPFPFPGGTTSVEGLWMGVPLVTLQGNRFMAHQGESILQHAGLAHWIAQDRHAYVEKVIAFAKDLPALAQLRHGLRQQVLASPLFDAPLMATDLMQAWEQMWQIYQNGR</sequence>